<dbReference type="PANTHER" id="PTHR22883:SF43">
    <property type="entry name" value="PALMITOYLTRANSFERASE APP"/>
    <property type="match status" value="1"/>
</dbReference>
<dbReference type="PANTHER" id="PTHR22883">
    <property type="entry name" value="ZINC FINGER DHHC DOMAIN CONTAINING PROTEIN"/>
    <property type="match status" value="1"/>
</dbReference>
<keyword evidence="7" id="KW-0449">Lipoprotein</keyword>
<keyword evidence="13" id="KW-1185">Reference proteome</keyword>
<dbReference type="GO" id="GO:0005794">
    <property type="term" value="C:Golgi apparatus"/>
    <property type="evidence" value="ECO:0007669"/>
    <property type="project" value="TreeGrafter"/>
</dbReference>
<keyword evidence="6" id="KW-0564">Palmitate</keyword>
<protein>
    <recommendedName>
        <fullName evidence="10">Palmitoyltransferase</fullName>
        <ecNumber evidence="10">2.3.1.225</ecNumber>
    </recommendedName>
</protein>
<dbReference type="GO" id="GO:0005783">
    <property type="term" value="C:endoplasmic reticulum"/>
    <property type="evidence" value="ECO:0007669"/>
    <property type="project" value="TreeGrafter"/>
</dbReference>
<evidence type="ECO:0000256" key="5">
    <source>
        <dbReference type="ARBA" id="ARBA00023136"/>
    </source>
</evidence>
<dbReference type="InterPro" id="IPR001594">
    <property type="entry name" value="Palmitoyltrfase_DHHC"/>
</dbReference>
<comment type="domain">
    <text evidence="10">The DHHC domain is required for palmitoyltransferase activity.</text>
</comment>
<keyword evidence="3 10" id="KW-0812">Transmembrane</keyword>
<feature type="transmembrane region" description="Helical" evidence="10">
    <location>
        <begin position="154"/>
        <end position="175"/>
    </location>
</feature>
<comment type="caution">
    <text evidence="12">The sequence shown here is derived from an EMBL/GenBank/DDBJ whole genome shotgun (WGS) entry which is preliminary data.</text>
</comment>
<accession>A0A196S607</accession>
<comment type="catalytic activity">
    <reaction evidence="9 10">
        <text>L-cysteinyl-[protein] + hexadecanoyl-CoA = S-hexadecanoyl-L-cysteinyl-[protein] + CoA</text>
        <dbReference type="Rhea" id="RHEA:36683"/>
        <dbReference type="Rhea" id="RHEA-COMP:10131"/>
        <dbReference type="Rhea" id="RHEA-COMP:11032"/>
        <dbReference type="ChEBI" id="CHEBI:29950"/>
        <dbReference type="ChEBI" id="CHEBI:57287"/>
        <dbReference type="ChEBI" id="CHEBI:57379"/>
        <dbReference type="ChEBI" id="CHEBI:74151"/>
        <dbReference type="EC" id="2.3.1.225"/>
    </reaction>
</comment>
<feature type="transmembrane region" description="Helical" evidence="10">
    <location>
        <begin position="60"/>
        <end position="83"/>
    </location>
</feature>
<dbReference type="InterPro" id="IPR039859">
    <property type="entry name" value="PFA4/ZDH16/20/ERF2-like"/>
</dbReference>
<evidence type="ECO:0000256" key="4">
    <source>
        <dbReference type="ARBA" id="ARBA00022989"/>
    </source>
</evidence>
<evidence type="ECO:0000259" key="11">
    <source>
        <dbReference type="Pfam" id="PF01529"/>
    </source>
</evidence>
<keyword evidence="2 10" id="KW-0808">Transferase</keyword>
<evidence type="ECO:0000256" key="1">
    <source>
        <dbReference type="ARBA" id="ARBA00004127"/>
    </source>
</evidence>
<evidence type="ECO:0000256" key="3">
    <source>
        <dbReference type="ARBA" id="ARBA00022692"/>
    </source>
</evidence>
<gene>
    <name evidence="12" type="ORF">AV274_6459</name>
</gene>
<dbReference type="Proteomes" id="UP000078348">
    <property type="component" value="Unassembled WGS sequence"/>
</dbReference>
<evidence type="ECO:0000256" key="10">
    <source>
        <dbReference type="RuleBase" id="RU079119"/>
    </source>
</evidence>
<organism evidence="12 13">
    <name type="scientific">Blastocystis sp. subtype 1 (strain ATCC 50177 / NandII)</name>
    <dbReference type="NCBI Taxonomy" id="478820"/>
    <lineage>
        <taxon>Eukaryota</taxon>
        <taxon>Sar</taxon>
        <taxon>Stramenopiles</taxon>
        <taxon>Bigyra</taxon>
        <taxon>Opalozoa</taxon>
        <taxon>Opalinata</taxon>
        <taxon>Blastocystidae</taxon>
        <taxon>Blastocystis</taxon>
    </lineage>
</organism>
<keyword evidence="8 10" id="KW-0012">Acyltransferase</keyword>
<evidence type="ECO:0000256" key="8">
    <source>
        <dbReference type="ARBA" id="ARBA00023315"/>
    </source>
</evidence>
<evidence type="ECO:0000256" key="6">
    <source>
        <dbReference type="ARBA" id="ARBA00023139"/>
    </source>
</evidence>
<name>A0A196S607_BLAHN</name>
<keyword evidence="5 10" id="KW-0472">Membrane</keyword>
<evidence type="ECO:0000256" key="7">
    <source>
        <dbReference type="ARBA" id="ARBA00023288"/>
    </source>
</evidence>
<feature type="domain" description="Palmitoyltransferase DHHC" evidence="11">
    <location>
        <begin position="110"/>
        <end position="173"/>
    </location>
</feature>
<feature type="transmembrane region" description="Helical" evidence="10">
    <location>
        <begin position="37"/>
        <end position="54"/>
    </location>
</feature>
<dbReference type="GO" id="GO:0019706">
    <property type="term" value="F:protein-cysteine S-palmitoyltransferase activity"/>
    <property type="evidence" value="ECO:0007669"/>
    <property type="project" value="UniProtKB-EC"/>
</dbReference>
<sequence length="193" mass="22523">MKTQAHRRWFYHQGHFFIIYGDHSRKGLTVSLGPDRLTFLLFVCIFLAGGYFIWTTTSEQWGTTLALVVRCMYVVGFSSFLYTGMCNPGIVLKTEDNSLENQEKLESLSYSYCSLCDLYRPPRAAHCSACGVCFEGFDHHCTVMGQCVAKRNILSFYLMCATVPFLIFYCEFYSWNLGSFYRFLWHWIKGWFH</sequence>
<dbReference type="EMBL" id="LXWW01000577">
    <property type="protein sequence ID" value="OAO11846.1"/>
    <property type="molecule type" value="Genomic_DNA"/>
</dbReference>
<evidence type="ECO:0000256" key="9">
    <source>
        <dbReference type="ARBA" id="ARBA00048048"/>
    </source>
</evidence>
<reference evidence="12 13" key="1">
    <citation type="submission" date="2016-05" db="EMBL/GenBank/DDBJ databases">
        <title>Nuclear genome of Blastocystis sp. subtype 1 NandII.</title>
        <authorList>
            <person name="Gentekaki E."/>
            <person name="Curtis B."/>
            <person name="Stairs C."/>
            <person name="Eme L."/>
            <person name="Herman E."/>
            <person name="Klimes V."/>
            <person name="Arias M.C."/>
            <person name="Elias M."/>
            <person name="Hilliou F."/>
            <person name="Klute M."/>
            <person name="Malik S.-B."/>
            <person name="Pightling A."/>
            <person name="Rachubinski R."/>
            <person name="Salas D."/>
            <person name="Schlacht A."/>
            <person name="Suga H."/>
            <person name="Archibald J."/>
            <person name="Ball S.G."/>
            <person name="Clark G."/>
            <person name="Dacks J."/>
            <person name="Van Der Giezen M."/>
            <person name="Tsaousis A."/>
            <person name="Roger A."/>
        </authorList>
    </citation>
    <scope>NUCLEOTIDE SEQUENCE [LARGE SCALE GENOMIC DNA]</scope>
    <source>
        <strain evidence="13">ATCC 50177 / NandII</strain>
    </source>
</reference>
<dbReference type="EC" id="2.3.1.225" evidence="10"/>
<keyword evidence="4 10" id="KW-1133">Transmembrane helix</keyword>
<evidence type="ECO:0000313" key="12">
    <source>
        <dbReference type="EMBL" id="OAO11846.1"/>
    </source>
</evidence>
<comment type="similarity">
    <text evidence="10">Belongs to the DHHC palmitoyltransferase family.</text>
</comment>
<comment type="subcellular location">
    <subcellularLocation>
        <location evidence="1">Endomembrane system</location>
        <topology evidence="1">Multi-pass membrane protein</topology>
    </subcellularLocation>
</comment>
<proteinExistence type="inferred from homology"/>
<dbReference type="PROSITE" id="PS50216">
    <property type="entry name" value="DHHC"/>
    <property type="match status" value="1"/>
</dbReference>
<dbReference type="Pfam" id="PF01529">
    <property type="entry name" value="DHHC"/>
    <property type="match status" value="1"/>
</dbReference>
<evidence type="ECO:0000256" key="2">
    <source>
        <dbReference type="ARBA" id="ARBA00022679"/>
    </source>
</evidence>
<dbReference type="OrthoDB" id="9909019at2759"/>
<dbReference type="AlphaFoldDB" id="A0A196S607"/>
<dbReference type="GO" id="GO:0006612">
    <property type="term" value="P:protein targeting to membrane"/>
    <property type="evidence" value="ECO:0007669"/>
    <property type="project" value="TreeGrafter"/>
</dbReference>
<evidence type="ECO:0000313" key="13">
    <source>
        <dbReference type="Proteomes" id="UP000078348"/>
    </source>
</evidence>